<sequence length="101" mass="10988">MTRRDDVGEDPGRTAGPGSGDPSAAGETTGEPAEAVLPDLPDLLGLGLEELRRLDHPVLAEVLRELRERVVGRPERLWAFDQAAYEPPAVPEEEVFGPIRH</sequence>
<comment type="caution">
    <text evidence="2">The sequence shown here is derived from an EMBL/GenBank/DDBJ whole genome shotgun (WGS) entry which is preliminary data.</text>
</comment>
<dbReference type="Proteomes" id="UP001501303">
    <property type="component" value="Unassembled WGS sequence"/>
</dbReference>
<evidence type="ECO:0008006" key="4">
    <source>
        <dbReference type="Google" id="ProtNLM"/>
    </source>
</evidence>
<keyword evidence="3" id="KW-1185">Reference proteome</keyword>
<gene>
    <name evidence="2" type="ORF">GCM10009716_08620</name>
</gene>
<feature type="compositionally biased region" description="Low complexity" evidence="1">
    <location>
        <begin position="20"/>
        <end position="38"/>
    </location>
</feature>
<dbReference type="RefSeq" id="WP_344258946.1">
    <property type="nucleotide sequence ID" value="NZ_BAAAMJ010000008.1"/>
</dbReference>
<evidence type="ECO:0000256" key="1">
    <source>
        <dbReference type="SAM" id="MobiDB-lite"/>
    </source>
</evidence>
<accession>A0ABN2NSE6</accession>
<evidence type="ECO:0000313" key="3">
    <source>
        <dbReference type="Proteomes" id="UP001501303"/>
    </source>
</evidence>
<reference evidence="2 3" key="1">
    <citation type="journal article" date="2019" name="Int. J. Syst. Evol. Microbiol.">
        <title>The Global Catalogue of Microorganisms (GCM) 10K type strain sequencing project: providing services to taxonomists for standard genome sequencing and annotation.</title>
        <authorList>
            <consortium name="The Broad Institute Genomics Platform"/>
            <consortium name="The Broad Institute Genome Sequencing Center for Infectious Disease"/>
            <person name="Wu L."/>
            <person name="Ma J."/>
        </authorList>
    </citation>
    <scope>NUCLEOTIDE SEQUENCE [LARGE SCALE GENOMIC DNA]</scope>
    <source>
        <strain evidence="2 3">JCM 13581</strain>
    </source>
</reference>
<protein>
    <recommendedName>
        <fullName evidence="4">FXSXX-COOH protein</fullName>
    </recommendedName>
</protein>
<feature type="compositionally biased region" description="Basic and acidic residues" evidence="1">
    <location>
        <begin position="1"/>
        <end position="12"/>
    </location>
</feature>
<feature type="region of interest" description="Disordered" evidence="1">
    <location>
        <begin position="1"/>
        <end position="38"/>
    </location>
</feature>
<dbReference type="InterPro" id="IPR026334">
    <property type="entry name" value="FxSxx-COOH"/>
</dbReference>
<evidence type="ECO:0000313" key="2">
    <source>
        <dbReference type="EMBL" id="GAA1901002.1"/>
    </source>
</evidence>
<dbReference type="EMBL" id="BAAAMJ010000008">
    <property type="protein sequence ID" value="GAA1901002.1"/>
    <property type="molecule type" value="Genomic_DNA"/>
</dbReference>
<organism evidence="2 3">
    <name type="scientific">Streptomyces sodiiphilus</name>
    <dbReference type="NCBI Taxonomy" id="226217"/>
    <lineage>
        <taxon>Bacteria</taxon>
        <taxon>Bacillati</taxon>
        <taxon>Actinomycetota</taxon>
        <taxon>Actinomycetes</taxon>
        <taxon>Kitasatosporales</taxon>
        <taxon>Streptomycetaceae</taxon>
        <taxon>Streptomyces</taxon>
    </lineage>
</organism>
<dbReference type="NCBIfam" id="TIGR04268">
    <property type="entry name" value="FxSxx-COOH"/>
    <property type="match status" value="1"/>
</dbReference>
<proteinExistence type="predicted"/>
<name>A0ABN2NSE6_9ACTN</name>